<dbReference type="InterPro" id="IPR016872">
    <property type="entry name" value="UCP028160"/>
</dbReference>
<sequence>MHRSVKPLLILFTVALTGCGSTESIQPPTLSQTAIVQGDATSIYWLDERQSFPETLTEKVLLGDYGQYSSEYRWRKGVVREIQREGDVLIDGKLKHQAVLIRYDSEGEAVYQQYRVDGDLLPLRTTELVRYAREAEQALANTREQVKKKQTFFQGYWSEGVLEACNTGKEKALTFNVSFPDYLFERLNKEDNFLAAVGKVGRKENTVDTIIALDKDSADCFERPSFN</sequence>
<gene>
    <name evidence="1" type="ORF">SAMN03084138_03651</name>
</gene>
<dbReference type="PROSITE" id="PS51257">
    <property type="entry name" value="PROKAR_LIPOPROTEIN"/>
    <property type="match status" value="1"/>
</dbReference>
<accession>A0A1I5ULV3</accession>
<dbReference type="AlphaFoldDB" id="A0A1I5ULV3"/>
<reference evidence="1 2" key="1">
    <citation type="submission" date="2016-10" db="EMBL/GenBank/DDBJ databases">
        <authorList>
            <person name="de Groot N.N."/>
        </authorList>
    </citation>
    <scope>NUCLEOTIDE SEQUENCE [LARGE SCALE GENOMIC DNA]</scope>
    <source>
        <strain evidence="1 2">DSM 15893</strain>
    </source>
</reference>
<dbReference type="RefSeq" id="WP_017007895.1">
    <property type="nucleotide sequence ID" value="NZ_FOWR01000032.1"/>
</dbReference>
<dbReference type="PIRSF" id="PIRSF028160">
    <property type="entry name" value="UCP028160"/>
    <property type="match status" value="1"/>
</dbReference>
<dbReference type="OrthoDB" id="5915262at2"/>
<name>A0A1I5ULV3_9GAMM</name>
<dbReference type="InterPro" id="IPR010858">
    <property type="entry name" value="DUF1481"/>
</dbReference>
<dbReference type="GeneID" id="35874062"/>
<organism evidence="1 2">
    <name type="scientific">Enterovibrio norvegicus DSM 15893</name>
    <dbReference type="NCBI Taxonomy" id="1121869"/>
    <lineage>
        <taxon>Bacteria</taxon>
        <taxon>Pseudomonadati</taxon>
        <taxon>Pseudomonadota</taxon>
        <taxon>Gammaproteobacteria</taxon>
        <taxon>Vibrionales</taxon>
        <taxon>Vibrionaceae</taxon>
        <taxon>Enterovibrio</taxon>
    </lineage>
</organism>
<dbReference type="EMBL" id="FOWR01000032">
    <property type="protein sequence ID" value="SFP96037.1"/>
    <property type="molecule type" value="Genomic_DNA"/>
</dbReference>
<protein>
    <submittedName>
        <fullName evidence="1">Uncharacterized protein</fullName>
    </submittedName>
</protein>
<dbReference type="Proteomes" id="UP000182692">
    <property type="component" value="Unassembled WGS sequence"/>
</dbReference>
<proteinExistence type="predicted"/>
<evidence type="ECO:0000313" key="2">
    <source>
        <dbReference type="Proteomes" id="UP000182692"/>
    </source>
</evidence>
<evidence type="ECO:0000313" key="1">
    <source>
        <dbReference type="EMBL" id="SFP96037.1"/>
    </source>
</evidence>
<dbReference type="STRING" id="1121869.SAMN03084138_03651"/>
<dbReference type="Pfam" id="PF07356">
    <property type="entry name" value="DUF1481"/>
    <property type="match status" value="1"/>
</dbReference>